<comment type="similarity">
    <text evidence="1 2">Belongs to the iron/ascorbate-dependent oxidoreductase family.</text>
</comment>
<dbReference type="GO" id="GO:0046872">
    <property type="term" value="F:metal ion binding"/>
    <property type="evidence" value="ECO:0007669"/>
    <property type="project" value="UniProtKB-KW"/>
</dbReference>
<dbReference type="GO" id="GO:0016491">
    <property type="term" value="F:oxidoreductase activity"/>
    <property type="evidence" value="ECO:0007669"/>
    <property type="project" value="UniProtKB-KW"/>
</dbReference>
<feature type="domain" description="Fe2OG dioxygenase" evidence="3">
    <location>
        <begin position="156"/>
        <end position="266"/>
    </location>
</feature>
<dbReference type="Proteomes" id="UP000223968">
    <property type="component" value="Unassembled WGS sequence"/>
</dbReference>
<evidence type="ECO:0000313" key="5">
    <source>
        <dbReference type="Proteomes" id="UP000223968"/>
    </source>
</evidence>
<dbReference type="GO" id="GO:0044283">
    <property type="term" value="P:small molecule biosynthetic process"/>
    <property type="evidence" value="ECO:0007669"/>
    <property type="project" value="UniProtKB-ARBA"/>
</dbReference>
<dbReference type="InterPro" id="IPR050231">
    <property type="entry name" value="Iron_ascorbate_oxido_reductase"/>
</dbReference>
<keyword evidence="2" id="KW-0479">Metal-binding</keyword>
<dbReference type="SUPFAM" id="SSF51197">
    <property type="entry name" value="Clavaminate synthase-like"/>
    <property type="match status" value="1"/>
</dbReference>
<evidence type="ECO:0000313" key="4">
    <source>
        <dbReference type="EMBL" id="PGH15934.1"/>
    </source>
</evidence>
<sequence length="316" mass="35186">MAATLPIIDLRNYRTAEDLAPELMRVGKDPGFFYLIGHELTDDVAKQIFDLAEIFFRKTSKEEKMKFTGRGVGYTGLGDESLAGRGAGDLKESFYLVPHPDTGVGQSLPAILEAAKANISSFCGKCEALTDRLLEALAVGKVGLPRDYLSKHHRGGESRLRIIHYPEIEKSRQETSERDEGDIRAGAHTDYGSITLLFRQSSSQDPGGLQVLLNDKWVDIPCIKDTIVVNIADALEFLTSGRLRSTIHRVVSSDRERLSMPFFVQPDRDVLMAPISGEEVDKEEFNEVLKRKGYSSSSALTAEEHLMQRRNATYGY</sequence>
<dbReference type="EMBL" id="PDNB01000021">
    <property type="protein sequence ID" value="PGH15934.1"/>
    <property type="molecule type" value="Genomic_DNA"/>
</dbReference>
<name>A0A2B7XVY4_9EURO</name>
<dbReference type="STRING" id="1447875.A0A2B7XVY4"/>
<dbReference type="InterPro" id="IPR026992">
    <property type="entry name" value="DIOX_N"/>
</dbReference>
<dbReference type="PROSITE" id="PS51471">
    <property type="entry name" value="FE2OG_OXY"/>
    <property type="match status" value="1"/>
</dbReference>
<evidence type="ECO:0000256" key="1">
    <source>
        <dbReference type="ARBA" id="ARBA00008056"/>
    </source>
</evidence>
<evidence type="ECO:0000256" key="2">
    <source>
        <dbReference type="RuleBase" id="RU003682"/>
    </source>
</evidence>
<protein>
    <recommendedName>
        <fullName evidence="3">Fe2OG dioxygenase domain-containing protein</fullName>
    </recommendedName>
</protein>
<dbReference type="AlphaFoldDB" id="A0A2B7XVY4"/>
<organism evidence="4 5">
    <name type="scientific">Helicocarpus griseus UAMH5409</name>
    <dbReference type="NCBI Taxonomy" id="1447875"/>
    <lineage>
        <taxon>Eukaryota</taxon>
        <taxon>Fungi</taxon>
        <taxon>Dikarya</taxon>
        <taxon>Ascomycota</taxon>
        <taxon>Pezizomycotina</taxon>
        <taxon>Eurotiomycetes</taxon>
        <taxon>Eurotiomycetidae</taxon>
        <taxon>Onygenales</taxon>
        <taxon>Ajellomycetaceae</taxon>
        <taxon>Helicocarpus</taxon>
    </lineage>
</organism>
<dbReference type="OrthoDB" id="406156at2759"/>
<reference evidence="4 5" key="1">
    <citation type="submission" date="2017-10" db="EMBL/GenBank/DDBJ databases">
        <title>Comparative genomics in systemic dimorphic fungi from Ajellomycetaceae.</title>
        <authorList>
            <person name="Munoz J.F."/>
            <person name="Mcewen J.G."/>
            <person name="Clay O.K."/>
            <person name="Cuomo C.A."/>
        </authorList>
    </citation>
    <scope>NUCLEOTIDE SEQUENCE [LARGE SCALE GENOMIC DNA]</scope>
    <source>
        <strain evidence="4 5">UAMH5409</strain>
    </source>
</reference>
<dbReference type="Pfam" id="PF14226">
    <property type="entry name" value="DIOX_N"/>
    <property type="match status" value="1"/>
</dbReference>
<dbReference type="PRINTS" id="PR00682">
    <property type="entry name" value="IPNSYNTHASE"/>
</dbReference>
<dbReference type="Pfam" id="PF03171">
    <property type="entry name" value="2OG-FeII_Oxy"/>
    <property type="match status" value="1"/>
</dbReference>
<comment type="caution">
    <text evidence="4">The sequence shown here is derived from an EMBL/GenBank/DDBJ whole genome shotgun (WGS) entry which is preliminary data.</text>
</comment>
<keyword evidence="5" id="KW-1185">Reference proteome</keyword>
<dbReference type="PANTHER" id="PTHR47990">
    <property type="entry name" value="2-OXOGLUTARATE (2OG) AND FE(II)-DEPENDENT OXYGENASE SUPERFAMILY PROTEIN-RELATED"/>
    <property type="match status" value="1"/>
</dbReference>
<dbReference type="InterPro" id="IPR027443">
    <property type="entry name" value="IPNS-like_sf"/>
</dbReference>
<keyword evidence="2" id="KW-0560">Oxidoreductase</keyword>
<dbReference type="Gene3D" id="2.60.120.330">
    <property type="entry name" value="B-lactam Antibiotic, Isopenicillin N Synthase, Chain"/>
    <property type="match status" value="1"/>
</dbReference>
<evidence type="ECO:0000259" key="3">
    <source>
        <dbReference type="PROSITE" id="PS51471"/>
    </source>
</evidence>
<dbReference type="InterPro" id="IPR005123">
    <property type="entry name" value="Oxoglu/Fe-dep_dioxygenase_dom"/>
</dbReference>
<gene>
    <name evidence="4" type="ORF">AJ79_02101</name>
</gene>
<dbReference type="InterPro" id="IPR044861">
    <property type="entry name" value="IPNS-like_FE2OG_OXY"/>
</dbReference>
<keyword evidence="2" id="KW-0408">Iron</keyword>
<accession>A0A2B7XVY4</accession>
<proteinExistence type="inferred from homology"/>